<evidence type="ECO:0000256" key="3">
    <source>
        <dbReference type="ARBA" id="ARBA00023125"/>
    </source>
</evidence>
<dbReference type="InterPro" id="IPR036390">
    <property type="entry name" value="WH_DNA-bd_sf"/>
</dbReference>
<dbReference type="PROSITE" id="PS50931">
    <property type="entry name" value="HTH_LYSR"/>
    <property type="match status" value="1"/>
</dbReference>
<dbReference type="SUPFAM" id="SSF46785">
    <property type="entry name" value="Winged helix' DNA-binding domain"/>
    <property type="match status" value="1"/>
</dbReference>
<evidence type="ECO:0000256" key="4">
    <source>
        <dbReference type="ARBA" id="ARBA00023163"/>
    </source>
</evidence>
<evidence type="ECO:0000313" key="8">
    <source>
        <dbReference type="Proteomes" id="UP000571950"/>
    </source>
</evidence>
<dbReference type="GO" id="GO:0003700">
    <property type="term" value="F:DNA-binding transcription factor activity"/>
    <property type="evidence" value="ECO:0007669"/>
    <property type="project" value="InterPro"/>
</dbReference>
<sequence>MDISAKPYRILVAVADLGSFSRAADALHISQPALSAQMRELERQLGFDLFHRTTRRVTLTREGRVFLDYARRMVMEAEWMLRAARKIRGRPLMIGVPHHSYLMPDRVALTDGFAASHAADRPVRIMTRHPRQLIAELREDMLDAALMLGVSGHDGHLAFDQRPADLDMLHLARRPVAIAAPEGDELARHARLTAAELTGRTILIFTRTHGVGVSEAVTRGLAALGAEVRHAPEGDAMSVRRHAARIGAPCVDLGWFQQPAADAAMATMRSVPVDWLLATDLLLLHRPDPDPDTARFVDHCLDWRDHQHPAASRTDGACPAARGMQTQPII</sequence>
<dbReference type="Pfam" id="PF03466">
    <property type="entry name" value="LysR_substrate"/>
    <property type="match status" value="1"/>
</dbReference>
<dbReference type="PANTHER" id="PTHR30346">
    <property type="entry name" value="TRANSCRIPTIONAL DUAL REGULATOR HCAR-RELATED"/>
    <property type="match status" value="1"/>
</dbReference>
<accession>A0A7W6BL51</accession>
<protein>
    <submittedName>
        <fullName evidence="7">DNA-binding transcriptional LysR family regulator</fullName>
    </submittedName>
</protein>
<name>A0A7W6BL51_9SPHN</name>
<dbReference type="GO" id="GO:0003677">
    <property type="term" value="F:DNA binding"/>
    <property type="evidence" value="ECO:0007669"/>
    <property type="project" value="UniProtKB-KW"/>
</dbReference>
<evidence type="ECO:0000256" key="1">
    <source>
        <dbReference type="ARBA" id="ARBA00009437"/>
    </source>
</evidence>
<evidence type="ECO:0000259" key="6">
    <source>
        <dbReference type="PROSITE" id="PS50931"/>
    </source>
</evidence>
<dbReference type="Pfam" id="PF00126">
    <property type="entry name" value="HTH_1"/>
    <property type="match status" value="1"/>
</dbReference>
<dbReference type="Gene3D" id="3.40.190.10">
    <property type="entry name" value="Periplasmic binding protein-like II"/>
    <property type="match status" value="2"/>
</dbReference>
<dbReference type="Proteomes" id="UP000571950">
    <property type="component" value="Unassembled WGS sequence"/>
</dbReference>
<proteinExistence type="inferred from homology"/>
<reference evidence="7 8" key="1">
    <citation type="submission" date="2020-08" db="EMBL/GenBank/DDBJ databases">
        <title>Genomic Encyclopedia of Type Strains, Phase IV (KMG-IV): sequencing the most valuable type-strain genomes for metagenomic binning, comparative biology and taxonomic classification.</title>
        <authorList>
            <person name="Goeker M."/>
        </authorList>
    </citation>
    <scope>NUCLEOTIDE SEQUENCE [LARGE SCALE GENOMIC DNA]</scope>
    <source>
        <strain evidence="7 8">DSM 26189</strain>
    </source>
</reference>
<comment type="similarity">
    <text evidence="1">Belongs to the LysR transcriptional regulatory family.</text>
</comment>
<evidence type="ECO:0000313" key="7">
    <source>
        <dbReference type="EMBL" id="MBB3925735.1"/>
    </source>
</evidence>
<dbReference type="EMBL" id="JACIDT010000004">
    <property type="protein sequence ID" value="MBB3925735.1"/>
    <property type="molecule type" value="Genomic_DNA"/>
</dbReference>
<feature type="region of interest" description="Disordered" evidence="5">
    <location>
        <begin position="309"/>
        <end position="330"/>
    </location>
</feature>
<dbReference type="InterPro" id="IPR005119">
    <property type="entry name" value="LysR_subst-bd"/>
</dbReference>
<dbReference type="RefSeq" id="WP_188071293.1">
    <property type="nucleotide sequence ID" value="NZ_BSPS01000020.1"/>
</dbReference>
<comment type="caution">
    <text evidence="7">The sequence shown here is derived from an EMBL/GenBank/DDBJ whole genome shotgun (WGS) entry which is preliminary data.</text>
</comment>
<evidence type="ECO:0000256" key="5">
    <source>
        <dbReference type="SAM" id="MobiDB-lite"/>
    </source>
</evidence>
<dbReference type="PRINTS" id="PR00039">
    <property type="entry name" value="HTHLYSR"/>
</dbReference>
<dbReference type="PANTHER" id="PTHR30346:SF28">
    <property type="entry name" value="HTH-TYPE TRANSCRIPTIONAL REGULATOR CYNR"/>
    <property type="match status" value="1"/>
</dbReference>
<keyword evidence="8" id="KW-1185">Reference proteome</keyword>
<dbReference type="SUPFAM" id="SSF53850">
    <property type="entry name" value="Periplasmic binding protein-like II"/>
    <property type="match status" value="1"/>
</dbReference>
<dbReference type="GO" id="GO:0032993">
    <property type="term" value="C:protein-DNA complex"/>
    <property type="evidence" value="ECO:0007669"/>
    <property type="project" value="TreeGrafter"/>
</dbReference>
<dbReference type="Gene3D" id="1.10.10.10">
    <property type="entry name" value="Winged helix-like DNA-binding domain superfamily/Winged helix DNA-binding domain"/>
    <property type="match status" value="1"/>
</dbReference>
<gene>
    <name evidence="7" type="ORF">GGR43_001450</name>
</gene>
<dbReference type="InterPro" id="IPR000847">
    <property type="entry name" value="LysR_HTH_N"/>
</dbReference>
<dbReference type="AlphaFoldDB" id="A0A7W6BL51"/>
<keyword evidence="2" id="KW-0805">Transcription regulation</keyword>
<dbReference type="InterPro" id="IPR036388">
    <property type="entry name" value="WH-like_DNA-bd_sf"/>
</dbReference>
<dbReference type="FunFam" id="1.10.10.10:FF:000001">
    <property type="entry name" value="LysR family transcriptional regulator"/>
    <property type="match status" value="1"/>
</dbReference>
<evidence type="ECO:0000256" key="2">
    <source>
        <dbReference type="ARBA" id="ARBA00023015"/>
    </source>
</evidence>
<keyword evidence="3 7" id="KW-0238">DNA-binding</keyword>
<organism evidence="7 8">
    <name type="scientific">Sphingobium jiangsuense</name>
    <dbReference type="NCBI Taxonomy" id="870476"/>
    <lineage>
        <taxon>Bacteria</taxon>
        <taxon>Pseudomonadati</taxon>
        <taxon>Pseudomonadota</taxon>
        <taxon>Alphaproteobacteria</taxon>
        <taxon>Sphingomonadales</taxon>
        <taxon>Sphingomonadaceae</taxon>
        <taxon>Sphingobium</taxon>
    </lineage>
</organism>
<feature type="domain" description="HTH lysR-type" evidence="6">
    <location>
        <begin position="9"/>
        <end position="60"/>
    </location>
</feature>
<keyword evidence="4" id="KW-0804">Transcription</keyword>